<organism evidence="4 5">
    <name type="scientific">Paenibacillus contaminans</name>
    <dbReference type="NCBI Taxonomy" id="450362"/>
    <lineage>
        <taxon>Bacteria</taxon>
        <taxon>Bacillati</taxon>
        <taxon>Bacillota</taxon>
        <taxon>Bacilli</taxon>
        <taxon>Bacillales</taxon>
        <taxon>Paenibacillaceae</taxon>
        <taxon>Paenibacillus</taxon>
    </lineage>
</organism>
<dbReference type="Pfam" id="PF02481">
    <property type="entry name" value="DNA_processg_A"/>
    <property type="match status" value="1"/>
</dbReference>
<reference evidence="4 5" key="1">
    <citation type="journal article" date="2009" name="Int. J. Syst. Evol. Microbiol.">
        <title>Paenibacillus contaminans sp. nov., isolated from a contaminated laboratory plate.</title>
        <authorList>
            <person name="Chou J.H."/>
            <person name="Lee J.H."/>
            <person name="Lin M.C."/>
            <person name="Chang P.S."/>
            <person name="Arun A.B."/>
            <person name="Young C.C."/>
            <person name="Chen W.M."/>
        </authorList>
    </citation>
    <scope>NUCLEOTIDE SEQUENCE [LARGE SCALE GENOMIC DNA]</scope>
    <source>
        <strain evidence="4 5">CKOBP-6</strain>
    </source>
</reference>
<dbReference type="Gene3D" id="3.40.50.450">
    <property type="match status" value="1"/>
</dbReference>
<dbReference type="RefSeq" id="WP_113028806.1">
    <property type="nucleotide sequence ID" value="NZ_QMFB01000001.1"/>
</dbReference>
<gene>
    <name evidence="4" type="primary">dprA</name>
    <name evidence="4" type="ORF">DQG23_00295</name>
</gene>
<dbReference type="AlphaFoldDB" id="A0A329MRY0"/>
<dbReference type="PANTHER" id="PTHR43022">
    <property type="entry name" value="PROTEIN SMF"/>
    <property type="match status" value="1"/>
</dbReference>
<dbReference type="PANTHER" id="PTHR43022:SF1">
    <property type="entry name" value="PROTEIN SMF"/>
    <property type="match status" value="1"/>
</dbReference>
<dbReference type="InterPro" id="IPR036388">
    <property type="entry name" value="WH-like_DNA-bd_sf"/>
</dbReference>
<dbReference type="Gene3D" id="1.10.10.10">
    <property type="entry name" value="Winged helix-like DNA-binding domain superfamily/Winged helix DNA-binding domain"/>
    <property type="match status" value="1"/>
</dbReference>
<comment type="caution">
    <text evidence="4">The sequence shown here is derived from an EMBL/GenBank/DDBJ whole genome shotgun (WGS) entry which is preliminary data.</text>
</comment>
<accession>A0A329MRY0</accession>
<dbReference type="InterPro" id="IPR041614">
    <property type="entry name" value="DprA_WH"/>
</dbReference>
<dbReference type="InterPro" id="IPR010994">
    <property type="entry name" value="RuvA_2-like"/>
</dbReference>
<dbReference type="EMBL" id="QMFB01000001">
    <property type="protein sequence ID" value="RAV22695.1"/>
    <property type="molecule type" value="Genomic_DNA"/>
</dbReference>
<comment type="similarity">
    <text evidence="1">Belongs to the DprA/Smf family.</text>
</comment>
<sequence length="366" mass="39458">MDKRSLLLGLHELPGIGWKSILQLLELLEEPSRLLNRDGAELARFGIAKQRAEQITGKLSVSFIEERIAKYEKAGIRFVTIFDREYPQLLRETAQPPWVLYAIGNLSLLEAVSVAVVGTRTPTVYGKRVAETLSEDLSAAGLCIISGLARGIDSAAHRGAMKAEGSTIAVLGCGIDVVYPPENAGLYREIAERGLIVAEQPAGMAAKPGLFPLRNRIIAGISRGTLVVEAAERSGSLITADQALECSRDVFAVPGPITSPKSMGALSLIKQGAKTVTGASDIIEEYGLLLTKGKNIPASPPLLDKRLSALTEEERHVYGLLSPSPTSFDHILEHTQTNFGHLHAILLSLQMRKMIEQLPGPAYVIT</sequence>
<dbReference type="Pfam" id="PF17782">
    <property type="entry name" value="WHD_DprA"/>
    <property type="match status" value="1"/>
</dbReference>
<evidence type="ECO:0000259" key="2">
    <source>
        <dbReference type="Pfam" id="PF02481"/>
    </source>
</evidence>
<dbReference type="InterPro" id="IPR003488">
    <property type="entry name" value="DprA"/>
</dbReference>
<keyword evidence="5" id="KW-1185">Reference proteome</keyword>
<feature type="domain" description="DprA winged helix" evidence="3">
    <location>
        <begin position="307"/>
        <end position="360"/>
    </location>
</feature>
<dbReference type="OrthoDB" id="9785707at2"/>
<dbReference type="NCBIfam" id="TIGR00732">
    <property type="entry name" value="dprA"/>
    <property type="match status" value="1"/>
</dbReference>
<proteinExistence type="inferred from homology"/>
<protein>
    <submittedName>
        <fullName evidence="4">DNA-protecting protein DprA</fullName>
    </submittedName>
</protein>
<evidence type="ECO:0000259" key="3">
    <source>
        <dbReference type="Pfam" id="PF17782"/>
    </source>
</evidence>
<evidence type="ECO:0000313" key="4">
    <source>
        <dbReference type="EMBL" id="RAV22695.1"/>
    </source>
</evidence>
<dbReference type="SUPFAM" id="SSF102405">
    <property type="entry name" value="MCP/YpsA-like"/>
    <property type="match status" value="1"/>
</dbReference>
<name>A0A329MRY0_9BACL</name>
<evidence type="ECO:0000313" key="5">
    <source>
        <dbReference type="Proteomes" id="UP000250369"/>
    </source>
</evidence>
<dbReference type="Proteomes" id="UP000250369">
    <property type="component" value="Unassembled WGS sequence"/>
</dbReference>
<dbReference type="SUPFAM" id="SSF47781">
    <property type="entry name" value="RuvA domain 2-like"/>
    <property type="match status" value="1"/>
</dbReference>
<dbReference type="InterPro" id="IPR057666">
    <property type="entry name" value="DrpA_SLOG"/>
</dbReference>
<evidence type="ECO:0000256" key="1">
    <source>
        <dbReference type="ARBA" id="ARBA00006525"/>
    </source>
</evidence>
<feature type="domain" description="Smf/DprA SLOG" evidence="2">
    <location>
        <begin position="78"/>
        <end position="286"/>
    </location>
</feature>
<dbReference type="GO" id="GO:0009294">
    <property type="term" value="P:DNA-mediated transformation"/>
    <property type="evidence" value="ECO:0007669"/>
    <property type="project" value="InterPro"/>
</dbReference>